<sequence>MGRQIIQQPDGLYAIFSTSADAFIRWDGTREEITQFFADEAANDARRSVERLFDSIDEGGPRRAYHQFALTWDEALDLDHQTGGGYCADKGITPHPT</sequence>
<dbReference type="RefSeq" id="WP_231440014.1">
    <property type="nucleotide sequence ID" value="NZ_JAJOMB010000003.1"/>
</dbReference>
<dbReference type="EMBL" id="JAJOMB010000003">
    <property type="protein sequence ID" value="MCD5310838.1"/>
    <property type="molecule type" value="Genomic_DNA"/>
</dbReference>
<proteinExistence type="predicted"/>
<name>A0A9X1NB29_9ACTN</name>
<organism evidence="1 2">
    <name type="scientific">Kineosporia babensis</name>
    <dbReference type="NCBI Taxonomy" id="499548"/>
    <lineage>
        <taxon>Bacteria</taxon>
        <taxon>Bacillati</taxon>
        <taxon>Actinomycetota</taxon>
        <taxon>Actinomycetes</taxon>
        <taxon>Kineosporiales</taxon>
        <taxon>Kineosporiaceae</taxon>
        <taxon>Kineosporia</taxon>
    </lineage>
</organism>
<comment type="caution">
    <text evidence="1">The sequence shown here is derived from an EMBL/GenBank/DDBJ whole genome shotgun (WGS) entry which is preliminary data.</text>
</comment>
<dbReference type="Proteomes" id="UP001138997">
    <property type="component" value="Unassembled WGS sequence"/>
</dbReference>
<gene>
    <name evidence="1" type="ORF">LR394_08025</name>
</gene>
<accession>A0A9X1NB29</accession>
<evidence type="ECO:0000313" key="1">
    <source>
        <dbReference type="EMBL" id="MCD5310838.1"/>
    </source>
</evidence>
<reference evidence="1" key="1">
    <citation type="submission" date="2021-11" db="EMBL/GenBank/DDBJ databases">
        <title>Streptomyces corallinus and Kineosporia corallina sp. nov., two new coral-derived marine actinobacteria.</title>
        <authorList>
            <person name="Buangrab K."/>
            <person name="Sutthacheep M."/>
            <person name="Yeemin T."/>
            <person name="Harunari E."/>
            <person name="Igarashi Y."/>
            <person name="Sripreechasak P."/>
            <person name="Kanchanasin P."/>
            <person name="Tanasupawat S."/>
            <person name="Phongsopitanun W."/>
        </authorList>
    </citation>
    <scope>NUCLEOTIDE SEQUENCE</scope>
    <source>
        <strain evidence="1">JCM 31032</strain>
    </source>
</reference>
<protein>
    <submittedName>
        <fullName evidence="1">Uncharacterized protein</fullName>
    </submittedName>
</protein>
<evidence type="ECO:0000313" key="2">
    <source>
        <dbReference type="Proteomes" id="UP001138997"/>
    </source>
</evidence>
<keyword evidence="2" id="KW-1185">Reference proteome</keyword>
<dbReference type="AlphaFoldDB" id="A0A9X1NB29"/>